<dbReference type="EMBL" id="BTRK01000005">
    <property type="protein sequence ID" value="GMR51147.1"/>
    <property type="molecule type" value="Genomic_DNA"/>
</dbReference>
<reference evidence="3" key="1">
    <citation type="submission" date="2022-10" db="EMBL/GenBank/DDBJ databases">
        <title>Genome assembly of Pristionchus species.</title>
        <authorList>
            <person name="Yoshida K."/>
            <person name="Sommer R.J."/>
        </authorList>
    </citation>
    <scope>NUCLEOTIDE SEQUENCE [LARGE SCALE GENOMIC DNA]</scope>
    <source>
        <strain evidence="3">RS5460</strain>
    </source>
</reference>
<proteinExistence type="predicted"/>
<evidence type="ECO:0000313" key="3">
    <source>
        <dbReference type="Proteomes" id="UP001328107"/>
    </source>
</evidence>
<keyword evidence="1" id="KW-0812">Transmembrane</keyword>
<comment type="caution">
    <text evidence="2">The sequence shown here is derived from an EMBL/GenBank/DDBJ whole genome shotgun (WGS) entry which is preliminary data.</text>
</comment>
<dbReference type="AlphaFoldDB" id="A0AAN5I3X0"/>
<gene>
    <name evidence="2" type="ORF">PMAYCL1PPCAC_21342</name>
</gene>
<feature type="transmembrane region" description="Helical" evidence="1">
    <location>
        <begin position="23"/>
        <end position="45"/>
    </location>
</feature>
<evidence type="ECO:0000313" key="2">
    <source>
        <dbReference type="EMBL" id="GMR51147.1"/>
    </source>
</evidence>
<organism evidence="2 3">
    <name type="scientific">Pristionchus mayeri</name>
    <dbReference type="NCBI Taxonomy" id="1317129"/>
    <lineage>
        <taxon>Eukaryota</taxon>
        <taxon>Metazoa</taxon>
        <taxon>Ecdysozoa</taxon>
        <taxon>Nematoda</taxon>
        <taxon>Chromadorea</taxon>
        <taxon>Rhabditida</taxon>
        <taxon>Rhabditina</taxon>
        <taxon>Diplogasteromorpha</taxon>
        <taxon>Diplogasteroidea</taxon>
        <taxon>Neodiplogasteridae</taxon>
        <taxon>Pristionchus</taxon>
    </lineage>
</organism>
<name>A0AAN5I3X0_9BILA</name>
<keyword evidence="1" id="KW-0472">Membrane</keyword>
<protein>
    <recommendedName>
        <fullName evidence="4">G protein-coupled receptor</fullName>
    </recommendedName>
</protein>
<accession>A0AAN5I3X0</accession>
<dbReference type="Proteomes" id="UP001328107">
    <property type="component" value="Unassembled WGS sequence"/>
</dbReference>
<evidence type="ECO:0000256" key="1">
    <source>
        <dbReference type="SAM" id="Phobius"/>
    </source>
</evidence>
<sequence length="71" mass="7934">MSDLETCLREGFNGPTLTDRLTVGIPMVVFTAIGLHLNIVLWRIITIQKGMIDLYFLRHVICLTAANVGTF</sequence>
<keyword evidence="3" id="KW-1185">Reference proteome</keyword>
<evidence type="ECO:0008006" key="4">
    <source>
        <dbReference type="Google" id="ProtNLM"/>
    </source>
</evidence>
<keyword evidence="1" id="KW-1133">Transmembrane helix</keyword>